<sequence>MRGVQTIRRGVQLAVIVCPYLLGFKGSPRLGDKFPANGI</sequence>
<proteinExistence type="predicted"/>
<name>A0A2K8SV40_9NOSO</name>
<keyword evidence="2" id="KW-1185">Reference proteome</keyword>
<organism evidence="1 2">
    <name type="scientific">Nostoc flagelliforme CCNUN1</name>
    <dbReference type="NCBI Taxonomy" id="2038116"/>
    <lineage>
        <taxon>Bacteria</taxon>
        <taxon>Bacillati</taxon>
        <taxon>Cyanobacteriota</taxon>
        <taxon>Cyanophyceae</taxon>
        <taxon>Nostocales</taxon>
        <taxon>Nostocaceae</taxon>
        <taxon>Nostoc</taxon>
    </lineage>
</organism>
<accession>A0A2K8SV40</accession>
<dbReference type="KEGG" id="nfl:COO91_05289"/>
<dbReference type="Proteomes" id="UP000232003">
    <property type="component" value="Chromosome"/>
</dbReference>
<gene>
    <name evidence="1" type="ORF">COO91_05289</name>
</gene>
<evidence type="ECO:0000313" key="1">
    <source>
        <dbReference type="EMBL" id="AUB39297.1"/>
    </source>
</evidence>
<dbReference type="EMBL" id="CP024785">
    <property type="protein sequence ID" value="AUB39297.1"/>
    <property type="molecule type" value="Genomic_DNA"/>
</dbReference>
<evidence type="ECO:0000313" key="2">
    <source>
        <dbReference type="Proteomes" id="UP000232003"/>
    </source>
</evidence>
<dbReference type="AlphaFoldDB" id="A0A2K8SV40"/>
<protein>
    <submittedName>
        <fullName evidence="1">Uncharacterized protein</fullName>
    </submittedName>
</protein>
<reference evidence="1 2" key="1">
    <citation type="submission" date="2017-11" db="EMBL/GenBank/DDBJ databases">
        <title>Complete genome of a free-living desiccation-tolerant cyanobacterium and its photosynthetic adaptation to extreme terrestrial habitat.</title>
        <authorList>
            <person name="Shang J."/>
        </authorList>
    </citation>
    <scope>NUCLEOTIDE SEQUENCE [LARGE SCALE GENOMIC DNA]</scope>
    <source>
        <strain evidence="1 2">CCNUN1</strain>
    </source>
</reference>